<comment type="caution">
    <text evidence="2">The sequence shown here is derived from an EMBL/GenBank/DDBJ whole genome shotgun (WGS) entry which is preliminary data.</text>
</comment>
<gene>
    <name evidence="2" type="ORF">ACFO0J_03400</name>
</gene>
<reference evidence="3" key="1">
    <citation type="journal article" date="2019" name="Int. J. Syst. Evol. Microbiol.">
        <title>The Global Catalogue of Microorganisms (GCM) 10K type strain sequencing project: providing services to taxonomists for standard genome sequencing and annotation.</title>
        <authorList>
            <consortium name="The Broad Institute Genomics Platform"/>
            <consortium name="The Broad Institute Genome Sequencing Center for Infectious Disease"/>
            <person name="Wu L."/>
            <person name="Ma J."/>
        </authorList>
    </citation>
    <scope>NUCLEOTIDE SEQUENCE [LARGE SCALE GENOMIC DNA]</scope>
    <source>
        <strain evidence="3">CGMCC 1.19029</strain>
    </source>
</reference>
<dbReference type="EMBL" id="JBHSDY010000002">
    <property type="protein sequence ID" value="MFC4297086.1"/>
    <property type="molecule type" value="Genomic_DNA"/>
</dbReference>
<proteinExistence type="predicted"/>
<feature type="region of interest" description="Disordered" evidence="1">
    <location>
        <begin position="17"/>
        <end position="45"/>
    </location>
</feature>
<evidence type="ECO:0000313" key="2">
    <source>
        <dbReference type="EMBL" id="MFC4297086.1"/>
    </source>
</evidence>
<dbReference type="RefSeq" id="WP_376811648.1">
    <property type="nucleotide sequence ID" value="NZ_JBHSDY010000002.1"/>
</dbReference>
<evidence type="ECO:0000313" key="3">
    <source>
        <dbReference type="Proteomes" id="UP001595756"/>
    </source>
</evidence>
<sequence>MTAPKRVAWKDIVAPPLNWAAPKISDQDSESSENQQDKKEQGSDK</sequence>
<protein>
    <submittedName>
        <fullName evidence="2">Uncharacterized protein</fullName>
    </submittedName>
</protein>
<organism evidence="2 3">
    <name type="scientific">Castellaniella hirudinis</name>
    <dbReference type="NCBI Taxonomy" id="1144617"/>
    <lineage>
        <taxon>Bacteria</taxon>
        <taxon>Pseudomonadati</taxon>
        <taxon>Pseudomonadota</taxon>
        <taxon>Betaproteobacteria</taxon>
        <taxon>Burkholderiales</taxon>
        <taxon>Alcaligenaceae</taxon>
        <taxon>Castellaniella</taxon>
    </lineage>
</organism>
<name>A0ABV8RXG6_9BURK</name>
<accession>A0ABV8RXG6</accession>
<dbReference type="Proteomes" id="UP001595756">
    <property type="component" value="Unassembled WGS sequence"/>
</dbReference>
<feature type="compositionally biased region" description="Basic and acidic residues" evidence="1">
    <location>
        <begin position="35"/>
        <end position="45"/>
    </location>
</feature>
<keyword evidence="3" id="KW-1185">Reference proteome</keyword>
<evidence type="ECO:0000256" key="1">
    <source>
        <dbReference type="SAM" id="MobiDB-lite"/>
    </source>
</evidence>